<name>A0A023AZU2_GRENI</name>
<keyword evidence="2" id="KW-1185">Reference proteome</keyword>
<accession>A0A023AZU2</accession>
<dbReference type="EMBL" id="AFNH02001083">
    <property type="protein sequence ID" value="EZG44569.1"/>
    <property type="molecule type" value="Genomic_DNA"/>
</dbReference>
<dbReference type="OrthoDB" id="346780at2759"/>
<dbReference type="AlphaFoldDB" id="A0A023AZU2"/>
<dbReference type="RefSeq" id="XP_011134155.1">
    <property type="nucleotide sequence ID" value="XM_011135853.1"/>
</dbReference>
<evidence type="ECO:0000313" key="2">
    <source>
        <dbReference type="Proteomes" id="UP000019763"/>
    </source>
</evidence>
<reference evidence="1" key="1">
    <citation type="submission" date="2013-12" db="EMBL/GenBank/DDBJ databases">
        <authorList>
            <person name="Omoto C.K."/>
            <person name="Sibley D."/>
            <person name="Venepally P."/>
            <person name="Hadjithomas M."/>
            <person name="Karamycheva S."/>
            <person name="Brunk B."/>
            <person name="Roos D."/>
            <person name="Caler E."/>
            <person name="Lorenzi H."/>
        </authorList>
    </citation>
    <scope>NUCLEOTIDE SEQUENCE</scope>
</reference>
<dbReference type="VEuPathDB" id="CryptoDB:GNI_145970"/>
<evidence type="ECO:0000313" key="1">
    <source>
        <dbReference type="EMBL" id="EZG44569.1"/>
    </source>
</evidence>
<gene>
    <name evidence="1" type="ORF">GNI_145970</name>
</gene>
<dbReference type="Proteomes" id="UP000019763">
    <property type="component" value="Unassembled WGS sequence"/>
</dbReference>
<protein>
    <submittedName>
        <fullName evidence="1">Uncharacterized protein</fullName>
    </submittedName>
</protein>
<organism evidence="1 2">
    <name type="scientific">Gregarina niphandrodes</name>
    <name type="common">Septate eugregarine</name>
    <dbReference type="NCBI Taxonomy" id="110365"/>
    <lineage>
        <taxon>Eukaryota</taxon>
        <taxon>Sar</taxon>
        <taxon>Alveolata</taxon>
        <taxon>Apicomplexa</taxon>
        <taxon>Conoidasida</taxon>
        <taxon>Gregarinasina</taxon>
        <taxon>Eugregarinorida</taxon>
        <taxon>Gregarinidae</taxon>
        <taxon>Gregarina</taxon>
    </lineage>
</organism>
<proteinExistence type="predicted"/>
<sequence length="230" mass="25579">MQAIGQVVAWRPDSMAGPAGYWQVPIDPVAIPKTRPGVSDGAPIVPRLGVIEKWRDYVSLLHSGVNKGKVFRWALALSDYDFTIEFISDESDNIADWLSRYAGDDEGDDALLDRISLKVAAVWAPRLLNLPALPTKEVFVKAYVQKGNPNLPGLHCNDRWWIRQRQKRSTSPASYAHGWPSYSTSVRTAAWELARRAGGPRTSKMIRERLICARLKTPPVHQQGLPSGGI</sequence>
<comment type="caution">
    <text evidence="1">The sequence shown here is derived from an EMBL/GenBank/DDBJ whole genome shotgun (WGS) entry which is preliminary data.</text>
</comment>
<dbReference type="GeneID" id="22915132"/>